<feature type="signal peptide" evidence="2">
    <location>
        <begin position="1"/>
        <end position="25"/>
    </location>
</feature>
<dbReference type="Gene3D" id="3.40.190.10">
    <property type="entry name" value="Periplasmic binding protein-like II"/>
    <property type="match status" value="1"/>
</dbReference>
<dbReference type="Pfam" id="PF03401">
    <property type="entry name" value="TctC"/>
    <property type="match status" value="1"/>
</dbReference>
<reference evidence="3 4" key="1">
    <citation type="submission" date="2019-07" db="EMBL/GenBank/DDBJ databases">
        <title>Whole genome shotgun sequence of Reyranella soli NBRC 108950.</title>
        <authorList>
            <person name="Hosoyama A."/>
            <person name="Uohara A."/>
            <person name="Ohji S."/>
            <person name="Ichikawa N."/>
        </authorList>
    </citation>
    <scope>NUCLEOTIDE SEQUENCE [LARGE SCALE GENOMIC DNA]</scope>
    <source>
        <strain evidence="3 4">NBRC 108950</strain>
    </source>
</reference>
<comment type="caution">
    <text evidence="3">The sequence shown here is derived from an EMBL/GenBank/DDBJ whole genome shotgun (WGS) entry which is preliminary data.</text>
</comment>
<dbReference type="InterPro" id="IPR042100">
    <property type="entry name" value="Bug_dom1"/>
</dbReference>
<dbReference type="PANTHER" id="PTHR42928:SF5">
    <property type="entry name" value="BLR1237 PROTEIN"/>
    <property type="match status" value="1"/>
</dbReference>
<evidence type="ECO:0000313" key="3">
    <source>
        <dbReference type="EMBL" id="GEP58165.1"/>
    </source>
</evidence>
<proteinExistence type="inferred from homology"/>
<keyword evidence="2" id="KW-0732">Signal</keyword>
<dbReference type="PIRSF" id="PIRSF017082">
    <property type="entry name" value="YflP"/>
    <property type="match status" value="1"/>
</dbReference>
<accession>A0A512NGX6</accession>
<feature type="chain" id="PRO_5021883566" evidence="2">
    <location>
        <begin position="26"/>
        <end position="324"/>
    </location>
</feature>
<name>A0A512NGX6_9HYPH</name>
<dbReference type="EMBL" id="BKAJ01000095">
    <property type="protein sequence ID" value="GEP58165.1"/>
    <property type="molecule type" value="Genomic_DNA"/>
</dbReference>
<sequence>MRVKALSSVVAFAVAAFVGLQPAAAQYPDKAVTVIVPFPPGGASDVTARTVAPELAKKLGQQVVIDNKGGANGAIGAAALKQAKPDGYTLMIGSIGVYSINPALFKDLRYDPLKDFDLLSVIVRTPNVLVANPDFPANTVAELLDYLKKNPDKVSFASSGTGSSDHLTAALFLQKTGMSGVHVPYKGGGPAINDLISGHANVSFQNLGAIAQQVRAGKLKALAVTSATRAPALPDVPTLAEAGVKDLEVYSWQAAAAPKGLPPAVKAKLEADITAATKAPEVKEQFEKIGFDVVATTGAQFDAFLTGEIARWKQVIETGKITAE</sequence>
<organism evidence="3 4">
    <name type="scientific">Reyranella soli</name>
    <dbReference type="NCBI Taxonomy" id="1230389"/>
    <lineage>
        <taxon>Bacteria</taxon>
        <taxon>Pseudomonadati</taxon>
        <taxon>Pseudomonadota</taxon>
        <taxon>Alphaproteobacteria</taxon>
        <taxon>Hyphomicrobiales</taxon>
        <taxon>Reyranellaceae</taxon>
        <taxon>Reyranella</taxon>
    </lineage>
</organism>
<dbReference type="SUPFAM" id="SSF53850">
    <property type="entry name" value="Periplasmic binding protein-like II"/>
    <property type="match status" value="1"/>
</dbReference>
<keyword evidence="3" id="KW-0449">Lipoprotein</keyword>
<dbReference type="OrthoDB" id="7250553at2"/>
<keyword evidence="4" id="KW-1185">Reference proteome</keyword>
<comment type="similarity">
    <text evidence="1">Belongs to the UPF0065 (bug) family.</text>
</comment>
<gene>
    <name evidence="3" type="ORF">RSO01_53310</name>
</gene>
<dbReference type="Gene3D" id="3.40.190.150">
    <property type="entry name" value="Bordetella uptake gene, domain 1"/>
    <property type="match status" value="1"/>
</dbReference>
<evidence type="ECO:0000313" key="4">
    <source>
        <dbReference type="Proteomes" id="UP000321058"/>
    </source>
</evidence>
<dbReference type="PANTHER" id="PTHR42928">
    <property type="entry name" value="TRICARBOXYLATE-BINDING PROTEIN"/>
    <property type="match status" value="1"/>
</dbReference>
<protein>
    <submittedName>
        <fullName evidence="3">Lipoprotein</fullName>
    </submittedName>
</protein>
<dbReference type="InterPro" id="IPR005064">
    <property type="entry name" value="BUG"/>
</dbReference>
<dbReference type="CDD" id="cd07012">
    <property type="entry name" value="PBP2_Bug_TTT"/>
    <property type="match status" value="1"/>
</dbReference>
<evidence type="ECO:0000256" key="1">
    <source>
        <dbReference type="ARBA" id="ARBA00006987"/>
    </source>
</evidence>
<evidence type="ECO:0000256" key="2">
    <source>
        <dbReference type="SAM" id="SignalP"/>
    </source>
</evidence>
<dbReference type="Proteomes" id="UP000321058">
    <property type="component" value="Unassembled WGS sequence"/>
</dbReference>
<dbReference type="AlphaFoldDB" id="A0A512NGX6"/>